<feature type="domain" description="Histidine kinase/HSP90-like ATPase" evidence="11">
    <location>
        <begin position="302"/>
        <end position="388"/>
    </location>
</feature>
<evidence type="ECO:0000256" key="10">
    <source>
        <dbReference type="SAM" id="Phobius"/>
    </source>
</evidence>
<evidence type="ECO:0000313" key="14">
    <source>
        <dbReference type="EMBL" id="MBB5072681.1"/>
    </source>
</evidence>
<keyword evidence="5" id="KW-0547">Nucleotide-binding</keyword>
<dbReference type="CDD" id="cd16917">
    <property type="entry name" value="HATPase_UhpB-NarQ-NarX-like"/>
    <property type="match status" value="1"/>
</dbReference>
<dbReference type="Pfam" id="PF02518">
    <property type="entry name" value="HATPase_c"/>
    <property type="match status" value="1"/>
</dbReference>
<protein>
    <recommendedName>
        <fullName evidence="2">histidine kinase</fullName>
        <ecNumber evidence="2">2.7.13.3</ecNumber>
    </recommendedName>
</protein>
<dbReference type="SUPFAM" id="SSF55874">
    <property type="entry name" value="ATPase domain of HSP90 chaperone/DNA topoisomerase II/histidine kinase"/>
    <property type="match status" value="1"/>
</dbReference>
<keyword evidence="3" id="KW-0597">Phosphoprotein</keyword>
<evidence type="ECO:0000256" key="8">
    <source>
        <dbReference type="ARBA" id="ARBA00023012"/>
    </source>
</evidence>
<dbReference type="InterPro" id="IPR003594">
    <property type="entry name" value="HATPase_dom"/>
</dbReference>
<reference evidence="14 15" key="1">
    <citation type="submission" date="2020-08" db="EMBL/GenBank/DDBJ databases">
        <title>Sequencing the genomes of 1000 actinobacteria strains.</title>
        <authorList>
            <person name="Klenk H.-P."/>
        </authorList>
    </citation>
    <scope>NUCLEOTIDE SEQUENCE [LARGE SCALE GENOMIC DNA]</scope>
    <source>
        <strain evidence="14 15">DSM 45582</strain>
    </source>
</reference>
<gene>
    <name evidence="14" type="ORF">BJ969_005769</name>
</gene>
<evidence type="ECO:0000259" key="11">
    <source>
        <dbReference type="Pfam" id="PF02518"/>
    </source>
</evidence>
<feature type="domain" description="DUF7134" evidence="13">
    <location>
        <begin position="6"/>
        <end position="162"/>
    </location>
</feature>
<feature type="transmembrane region" description="Helical" evidence="10">
    <location>
        <begin position="12"/>
        <end position="30"/>
    </location>
</feature>
<keyword evidence="4" id="KW-0808">Transferase</keyword>
<keyword evidence="9" id="KW-0175">Coiled coil</keyword>
<dbReference type="AlphaFoldDB" id="A0A840NNK8"/>
<evidence type="ECO:0000256" key="6">
    <source>
        <dbReference type="ARBA" id="ARBA00022777"/>
    </source>
</evidence>
<organism evidence="14 15">
    <name type="scientific">Saccharopolyspora gloriosae</name>
    <dbReference type="NCBI Taxonomy" id="455344"/>
    <lineage>
        <taxon>Bacteria</taxon>
        <taxon>Bacillati</taxon>
        <taxon>Actinomycetota</taxon>
        <taxon>Actinomycetes</taxon>
        <taxon>Pseudonocardiales</taxon>
        <taxon>Pseudonocardiaceae</taxon>
        <taxon>Saccharopolyspora</taxon>
    </lineage>
</organism>
<dbReference type="PANTHER" id="PTHR24421:SF10">
    <property type="entry name" value="NITRATE_NITRITE SENSOR PROTEIN NARQ"/>
    <property type="match status" value="1"/>
</dbReference>
<feature type="domain" description="Signal transduction histidine kinase subgroup 3 dimerisation and phosphoacceptor" evidence="12">
    <location>
        <begin position="190"/>
        <end position="256"/>
    </location>
</feature>
<feature type="transmembrane region" description="Helical" evidence="10">
    <location>
        <begin position="106"/>
        <end position="130"/>
    </location>
</feature>
<keyword evidence="7" id="KW-0067">ATP-binding</keyword>
<feature type="transmembrane region" description="Helical" evidence="10">
    <location>
        <begin position="136"/>
        <end position="159"/>
    </location>
</feature>
<dbReference type="InterPro" id="IPR036890">
    <property type="entry name" value="HATPase_C_sf"/>
</dbReference>
<evidence type="ECO:0000259" key="12">
    <source>
        <dbReference type="Pfam" id="PF07730"/>
    </source>
</evidence>
<name>A0A840NNK8_9PSEU</name>
<dbReference type="GO" id="GO:0005524">
    <property type="term" value="F:ATP binding"/>
    <property type="evidence" value="ECO:0007669"/>
    <property type="project" value="UniProtKB-KW"/>
</dbReference>
<dbReference type="Gene3D" id="3.30.565.10">
    <property type="entry name" value="Histidine kinase-like ATPase, C-terminal domain"/>
    <property type="match status" value="1"/>
</dbReference>
<evidence type="ECO:0000256" key="2">
    <source>
        <dbReference type="ARBA" id="ARBA00012438"/>
    </source>
</evidence>
<dbReference type="GO" id="GO:0046983">
    <property type="term" value="F:protein dimerization activity"/>
    <property type="evidence" value="ECO:0007669"/>
    <property type="project" value="InterPro"/>
</dbReference>
<dbReference type="GO" id="GO:0016020">
    <property type="term" value="C:membrane"/>
    <property type="evidence" value="ECO:0007669"/>
    <property type="project" value="InterPro"/>
</dbReference>
<evidence type="ECO:0000256" key="9">
    <source>
        <dbReference type="SAM" id="Coils"/>
    </source>
</evidence>
<feature type="transmembrane region" description="Helical" evidence="10">
    <location>
        <begin position="83"/>
        <end position="99"/>
    </location>
</feature>
<keyword evidence="10" id="KW-0812">Transmembrane</keyword>
<keyword evidence="10" id="KW-1133">Transmembrane helix</keyword>
<evidence type="ECO:0000256" key="1">
    <source>
        <dbReference type="ARBA" id="ARBA00000085"/>
    </source>
</evidence>
<dbReference type="GO" id="GO:0000155">
    <property type="term" value="F:phosphorelay sensor kinase activity"/>
    <property type="evidence" value="ECO:0007669"/>
    <property type="project" value="InterPro"/>
</dbReference>
<dbReference type="Pfam" id="PF07730">
    <property type="entry name" value="HisKA_3"/>
    <property type="match status" value="1"/>
</dbReference>
<evidence type="ECO:0000256" key="5">
    <source>
        <dbReference type="ARBA" id="ARBA00022741"/>
    </source>
</evidence>
<sequence length="393" mass="41486">MRNRSAWSRKHRIALDACIATVLLVAHLMSEAGMHGPFWPTAVFGGVLACGPVALRHRAPALASVTVVAGVVLTNLLLGSGPVFTPGQVAAFFVLHTLISTGHRRLAVALTAALNLIVLAGLLTVVPLPIAAPLTAASWSMLSYLLLTALIWAFGEFIAARRAHLREVEERLRRAEAERDRQARLAVAEERNRIARELHDVLAHSLSVMIAQADGASYALRTDPELAGRATRTVADTGRSALRELRGLLDVLHDPAEDGAWTPQPDAAALGELVERVRRPDLPIRFELTGNVEELPTGLGLAVYRIVQEALTNVLKHGGGAAEVRVDVGGGAVVLDVADGGAPGPRDLPSTGNGLGGMRERAVLYGGTLTAGARPGGGWRVRAELPVPSADQG</sequence>
<dbReference type="InterPro" id="IPR055558">
    <property type="entry name" value="DUF7134"/>
</dbReference>
<evidence type="ECO:0000256" key="3">
    <source>
        <dbReference type="ARBA" id="ARBA00022553"/>
    </source>
</evidence>
<dbReference type="Gene3D" id="1.20.5.1930">
    <property type="match status" value="1"/>
</dbReference>
<evidence type="ECO:0000256" key="4">
    <source>
        <dbReference type="ARBA" id="ARBA00022679"/>
    </source>
</evidence>
<accession>A0A840NNK8</accession>
<dbReference type="InterPro" id="IPR011712">
    <property type="entry name" value="Sig_transdc_His_kin_sub3_dim/P"/>
</dbReference>
<comment type="catalytic activity">
    <reaction evidence="1">
        <text>ATP + protein L-histidine = ADP + protein N-phospho-L-histidine.</text>
        <dbReference type="EC" id="2.7.13.3"/>
    </reaction>
</comment>
<dbReference type="EMBL" id="JACHIV010000001">
    <property type="protein sequence ID" value="MBB5072681.1"/>
    <property type="molecule type" value="Genomic_DNA"/>
</dbReference>
<keyword evidence="8" id="KW-0902">Two-component regulatory system</keyword>
<feature type="coiled-coil region" evidence="9">
    <location>
        <begin position="158"/>
        <end position="192"/>
    </location>
</feature>
<keyword evidence="10" id="KW-0472">Membrane</keyword>
<comment type="caution">
    <text evidence="14">The sequence shown here is derived from an EMBL/GenBank/DDBJ whole genome shotgun (WGS) entry which is preliminary data.</text>
</comment>
<dbReference type="RefSeq" id="WP_343071646.1">
    <property type="nucleotide sequence ID" value="NZ_JACHIV010000001.1"/>
</dbReference>
<keyword evidence="15" id="KW-1185">Reference proteome</keyword>
<dbReference type="Proteomes" id="UP000580474">
    <property type="component" value="Unassembled WGS sequence"/>
</dbReference>
<keyword evidence="6 14" id="KW-0418">Kinase</keyword>
<dbReference type="EC" id="2.7.13.3" evidence="2"/>
<dbReference type="Pfam" id="PF23539">
    <property type="entry name" value="DUF7134"/>
    <property type="match status" value="1"/>
</dbReference>
<evidence type="ECO:0000256" key="7">
    <source>
        <dbReference type="ARBA" id="ARBA00022840"/>
    </source>
</evidence>
<evidence type="ECO:0000313" key="15">
    <source>
        <dbReference type="Proteomes" id="UP000580474"/>
    </source>
</evidence>
<dbReference type="InterPro" id="IPR050482">
    <property type="entry name" value="Sensor_HK_TwoCompSys"/>
</dbReference>
<proteinExistence type="predicted"/>
<evidence type="ECO:0000259" key="13">
    <source>
        <dbReference type="Pfam" id="PF23539"/>
    </source>
</evidence>
<dbReference type="PANTHER" id="PTHR24421">
    <property type="entry name" value="NITRATE/NITRITE SENSOR PROTEIN NARX-RELATED"/>
    <property type="match status" value="1"/>
</dbReference>